<dbReference type="EMBL" id="JACIIX010000001">
    <property type="protein sequence ID" value="MBB6208753.1"/>
    <property type="molecule type" value="Genomic_DNA"/>
</dbReference>
<dbReference type="Pfam" id="PF20256">
    <property type="entry name" value="MoCoBD_2"/>
    <property type="match status" value="2"/>
</dbReference>
<dbReference type="InterPro" id="IPR052516">
    <property type="entry name" value="N-heterocyclic_Hydroxylase"/>
</dbReference>
<dbReference type="PROSITE" id="PS51318">
    <property type="entry name" value="TAT"/>
    <property type="match status" value="1"/>
</dbReference>
<dbReference type="SUPFAM" id="SSF56003">
    <property type="entry name" value="Molybdenum cofactor-binding domain"/>
    <property type="match status" value="2"/>
</dbReference>
<evidence type="ECO:0000259" key="1">
    <source>
        <dbReference type="SMART" id="SM01008"/>
    </source>
</evidence>
<dbReference type="Gene3D" id="3.30.365.10">
    <property type="entry name" value="Aldehyde oxidase/xanthine dehydrogenase, molybdopterin binding domain"/>
    <property type="match status" value="4"/>
</dbReference>
<proteinExistence type="predicted"/>
<dbReference type="Gene3D" id="3.90.1170.50">
    <property type="entry name" value="Aldehyde oxidase/xanthine dehydrogenase, a/b hammerhead"/>
    <property type="match status" value="1"/>
</dbReference>
<dbReference type="GO" id="GO:0047121">
    <property type="term" value="F:isoquinoline 1-oxidoreductase activity"/>
    <property type="evidence" value="ECO:0007669"/>
    <property type="project" value="UniProtKB-EC"/>
</dbReference>
<comment type="caution">
    <text evidence="2">The sequence shown here is derived from an EMBL/GenBank/DDBJ whole genome shotgun (WGS) entry which is preliminary data.</text>
</comment>
<sequence>MTHQRKKMRTETDTLSAAALSRRGFLKGAATAGVAALTLGVTARGVLAAAPAGADTVFNPFVSIGRDGTVTVIAKHFEMGQGTTTGLTTLVAEELDADWAQMKSAFAPADNSRYANTFLGAQGTGGSTAIANSYLQYRKAGAAARDMLVRAAAARWKVTPDSITLRDGILTSGKKRGTFADFVQAAAALTPPQDPVLKTPDQFRLIGVDHAAARKGHTGPGRKDSSGKTDGSARFAMDVHLPGMVYAVLVRPPQFGATVTGFDDSAARALPGFVAAHALPNKAGVAVFARSTWQAFKAREAITAQWDLSKAEGRSSAEITEALRQAAAKAELPVQNGPRRADITAAAAGAARTIEAEFSVPFLAHAPMEPLNCVIEPTATGVRLHDGCQFPAITQPTVAAILGLKPEQVEITTLYAGGSFGRRATPTSDYHAEAAMAFALLGGKTPVKLVWSREDDIKGGYYRSAALHSARIGLTADGGIAGWDHRIATKSILKGSPFEAVMVHDGIDETSVEGVKGSLYTLPEMAISLTDFVTPVPVLWWRSVGHTHTGFVMESLIDMIAAETGKDPLETRLSLLNPAAPTPQQARMAGVIRTARTLAGWGQPVVPGKARGFASHLSFNTYVAMVVDISIDGTTVHVDHVHAAVDCGVAVNPDVIRAQIEGGVGFALSAALRGEITLDKGQVAQSNFPDYEPLRLTEMPKVSVEIVRSAEAPSGIGEPGVPPVAPALANALFAATGKRVTTLPFSTAGFRFV</sequence>
<dbReference type="InterPro" id="IPR006311">
    <property type="entry name" value="TAT_signal"/>
</dbReference>
<reference evidence="2 3" key="1">
    <citation type="submission" date="2020-08" db="EMBL/GenBank/DDBJ databases">
        <title>Genomic Encyclopedia of Type Strains, Phase IV (KMG-IV): sequencing the most valuable type-strain genomes for metagenomic binning, comparative biology and taxonomic classification.</title>
        <authorList>
            <person name="Goeker M."/>
        </authorList>
    </citation>
    <scope>NUCLEOTIDE SEQUENCE [LARGE SCALE GENOMIC DNA]</scope>
    <source>
        <strain evidence="2 3">DSM 11590</strain>
    </source>
</reference>
<dbReference type="InterPro" id="IPR037165">
    <property type="entry name" value="AldOxase/xan_DH_Mopterin-bd_sf"/>
</dbReference>
<protein>
    <submittedName>
        <fullName evidence="2">Isoquinoline 1-oxidoreductase beta subunit</fullName>
        <ecNumber evidence="2">1.3.99.16</ecNumber>
    </submittedName>
</protein>
<accession>A0A7W9ZCK1</accession>
<dbReference type="InterPro" id="IPR012368">
    <property type="entry name" value="OxRdtase_Mopterin-bd_su_IorB"/>
</dbReference>
<dbReference type="InterPro" id="IPR008274">
    <property type="entry name" value="AldOxase/xan_DH_MoCoBD1"/>
</dbReference>
<organism evidence="2 3">
    <name type="scientific">Novispirillum itersonii</name>
    <name type="common">Aquaspirillum itersonii</name>
    <dbReference type="NCBI Taxonomy" id="189"/>
    <lineage>
        <taxon>Bacteria</taxon>
        <taxon>Pseudomonadati</taxon>
        <taxon>Pseudomonadota</taxon>
        <taxon>Alphaproteobacteria</taxon>
        <taxon>Rhodospirillales</taxon>
        <taxon>Novispirillaceae</taxon>
        <taxon>Novispirillum</taxon>
    </lineage>
</organism>
<dbReference type="Proteomes" id="UP000544872">
    <property type="component" value="Unassembled WGS sequence"/>
</dbReference>
<dbReference type="PIRSF" id="PIRSF036389">
    <property type="entry name" value="IOR_B"/>
    <property type="match status" value="1"/>
</dbReference>
<dbReference type="EC" id="1.3.99.16" evidence="2"/>
<dbReference type="SMART" id="SM01008">
    <property type="entry name" value="Ald_Xan_dh_C"/>
    <property type="match status" value="1"/>
</dbReference>
<keyword evidence="2" id="KW-0560">Oxidoreductase</keyword>
<dbReference type="PANTHER" id="PTHR47495:SF2">
    <property type="entry name" value="ALDEHYDE DEHYDROGENASE"/>
    <property type="match status" value="1"/>
</dbReference>
<keyword evidence="3" id="KW-1185">Reference proteome</keyword>
<dbReference type="InterPro" id="IPR019546">
    <property type="entry name" value="TAT_signal_bac_arc"/>
</dbReference>
<dbReference type="PANTHER" id="PTHR47495">
    <property type="entry name" value="ALDEHYDE DEHYDROGENASE"/>
    <property type="match status" value="1"/>
</dbReference>
<dbReference type="NCBIfam" id="TIGR01409">
    <property type="entry name" value="TAT_signal_seq"/>
    <property type="match status" value="1"/>
</dbReference>
<dbReference type="RefSeq" id="WP_184260061.1">
    <property type="nucleotide sequence ID" value="NZ_JACIIX010000001.1"/>
</dbReference>
<dbReference type="AlphaFoldDB" id="A0A7W9ZCK1"/>
<dbReference type="InterPro" id="IPR046867">
    <property type="entry name" value="AldOxase/xan_DH_MoCoBD2"/>
</dbReference>
<dbReference type="InterPro" id="IPR000674">
    <property type="entry name" value="Ald_Oxase/Xan_DH_a/b"/>
</dbReference>
<feature type="domain" description="Aldehyde oxidase/xanthine dehydrogenase a/b hammerhead" evidence="1">
    <location>
        <begin position="230"/>
        <end position="310"/>
    </location>
</feature>
<evidence type="ECO:0000313" key="2">
    <source>
        <dbReference type="EMBL" id="MBB6208753.1"/>
    </source>
</evidence>
<name>A0A7W9ZCK1_NOVIT</name>
<gene>
    <name evidence="2" type="ORF">FHS48_000134</name>
</gene>
<dbReference type="Pfam" id="PF02738">
    <property type="entry name" value="MoCoBD_1"/>
    <property type="match status" value="1"/>
</dbReference>
<evidence type="ECO:0000313" key="3">
    <source>
        <dbReference type="Proteomes" id="UP000544872"/>
    </source>
</evidence>